<accession>A0ABZ0Z3N0</accession>
<sequence length="202" mass="23695">MSHYLHHVIEVNKNGKWETFKVLSYPGSYIKEEHPDYIIKVGDTEMYYNSEFVTSYLSLRDNYFSHNPWKKSDSFNYGVPENADEKTKEITKYYVDGGFTMYNCTVSELEREAEAVYKELKELEKKENIMSYTVELGRRLGFGGKEEPDCEYANMAAENIEELSIIYSQFISLISQVQSLVDTITDDYWVNPESIRIIIWTD</sequence>
<keyword evidence="2" id="KW-1185">Reference proteome</keyword>
<evidence type="ECO:0000313" key="2">
    <source>
        <dbReference type="Proteomes" id="UP001358193"/>
    </source>
</evidence>
<dbReference type="Proteomes" id="UP001358193">
    <property type="component" value="Segment"/>
</dbReference>
<organism evidence="1 2">
    <name type="scientific">phage Lak_Megaphage_Sonny</name>
    <dbReference type="NCBI Taxonomy" id="3109229"/>
    <lineage>
        <taxon>Viruses</taxon>
        <taxon>Duplodnaviria</taxon>
        <taxon>Heunggongvirae</taxon>
        <taxon>Uroviricota</taxon>
        <taxon>Caudoviricetes</taxon>
        <taxon>Caudoviricetes code 15 clade</taxon>
    </lineage>
</organism>
<reference evidence="1 2" key="1">
    <citation type="submission" date="2023-11" db="EMBL/GenBank/DDBJ databases">
        <authorList>
            <person name="Cook R."/>
            <person name="Crisci M."/>
            <person name="Pye H."/>
            <person name="Adriaenssens E."/>
            <person name="Santini J."/>
        </authorList>
    </citation>
    <scope>NUCLEOTIDE SEQUENCE [LARGE SCALE GENOMIC DNA]</scope>
    <source>
        <strain evidence="1">Lak_Megaphage_Sonny</strain>
    </source>
</reference>
<name>A0ABZ0Z3N0_9CAUD</name>
<dbReference type="EMBL" id="OR769223">
    <property type="protein sequence ID" value="WQJ53827.1"/>
    <property type="molecule type" value="Genomic_DNA"/>
</dbReference>
<evidence type="ECO:0000313" key="1">
    <source>
        <dbReference type="EMBL" id="WQJ53827.1"/>
    </source>
</evidence>
<protein>
    <submittedName>
        <fullName evidence="1">Uncharacterized protein</fullName>
    </submittedName>
</protein>
<proteinExistence type="predicted"/>